<dbReference type="SUPFAM" id="SSF141371">
    <property type="entry name" value="PilZ domain-like"/>
    <property type="match status" value="1"/>
</dbReference>
<dbReference type="Pfam" id="PF07238">
    <property type="entry name" value="PilZ"/>
    <property type="match status" value="1"/>
</dbReference>
<gene>
    <name evidence="2" type="ORF">AA309_13255</name>
</gene>
<dbReference type="PATRIC" id="fig|1225564.3.peg.3498"/>
<dbReference type="EMBL" id="LCYG01000032">
    <property type="protein sequence ID" value="KLK92650.1"/>
    <property type="molecule type" value="Genomic_DNA"/>
</dbReference>
<dbReference type="GO" id="GO:0035438">
    <property type="term" value="F:cyclic-di-GMP binding"/>
    <property type="evidence" value="ECO:0007669"/>
    <property type="project" value="InterPro"/>
</dbReference>
<dbReference type="Gene3D" id="2.40.10.220">
    <property type="entry name" value="predicted glycosyltransferase like domains"/>
    <property type="match status" value="1"/>
</dbReference>
<dbReference type="InterPro" id="IPR009875">
    <property type="entry name" value="PilZ_domain"/>
</dbReference>
<dbReference type="AlphaFoldDB" id="A0A0H1RBP9"/>
<accession>A0A0H1RBP9</accession>
<sequence length="86" mass="9415">MNSRISERRLSERFPTCLEGWIAGKTLGAAIACTVWDLSETGACLVIEGPADVPVDFELQIPSESAEARVRLIWTTGTHYGAEFTD</sequence>
<dbReference type="RefSeq" id="WP_425286874.1">
    <property type="nucleotide sequence ID" value="NZ_LCYG01000032.1"/>
</dbReference>
<protein>
    <recommendedName>
        <fullName evidence="1">PilZ domain-containing protein</fullName>
    </recommendedName>
</protein>
<evidence type="ECO:0000259" key="1">
    <source>
        <dbReference type="Pfam" id="PF07238"/>
    </source>
</evidence>
<name>A0A0H1RBP9_9HYPH</name>
<keyword evidence="3" id="KW-1185">Reference proteome</keyword>
<proteinExistence type="predicted"/>
<feature type="domain" description="PilZ" evidence="1">
    <location>
        <begin position="8"/>
        <end position="86"/>
    </location>
</feature>
<comment type="caution">
    <text evidence="2">The sequence shown here is derived from an EMBL/GenBank/DDBJ whole genome shotgun (WGS) entry which is preliminary data.</text>
</comment>
<reference evidence="2 3" key="1">
    <citation type="submission" date="2015-05" db="EMBL/GenBank/DDBJ databases">
        <title>Draft genome sequence of Microvirga vignae strain BR3299, a novel nitrogen fixing bacteria isolated from Brazil semi-aired region.</title>
        <authorList>
            <person name="Zilli J.E."/>
            <person name="Passos S.R."/>
            <person name="Leite J."/>
            <person name="Baldani J.I."/>
            <person name="Xavier G.R."/>
            <person name="Rumjaneck N.G."/>
            <person name="Simoes-Araujo J.L."/>
        </authorList>
    </citation>
    <scope>NUCLEOTIDE SEQUENCE [LARGE SCALE GENOMIC DNA]</scope>
    <source>
        <strain evidence="2 3">BR3299</strain>
    </source>
</reference>
<dbReference type="STRING" id="1225564.AA309_13255"/>
<evidence type="ECO:0000313" key="2">
    <source>
        <dbReference type="EMBL" id="KLK92650.1"/>
    </source>
</evidence>
<organism evidence="2 3">
    <name type="scientific">Microvirga vignae</name>
    <dbReference type="NCBI Taxonomy" id="1225564"/>
    <lineage>
        <taxon>Bacteria</taxon>
        <taxon>Pseudomonadati</taxon>
        <taxon>Pseudomonadota</taxon>
        <taxon>Alphaproteobacteria</taxon>
        <taxon>Hyphomicrobiales</taxon>
        <taxon>Methylobacteriaceae</taxon>
        <taxon>Microvirga</taxon>
    </lineage>
</organism>
<dbReference type="Proteomes" id="UP000035489">
    <property type="component" value="Unassembled WGS sequence"/>
</dbReference>
<evidence type="ECO:0000313" key="3">
    <source>
        <dbReference type="Proteomes" id="UP000035489"/>
    </source>
</evidence>